<dbReference type="EMBL" id="UINC01038192">
    <property type="protein sequence ID" value="SVB34839.1"/>
    <property type="molecule type" value="Genomic_DNA"/>
</dbReference>
<sequence>MRPKLLIVGHVDAHGRHGLAADLRAAERLGAEPLPVVTAYSLG</sequence>
<proteinExistence type="predicted"/>
<organism evidence="1">
    <name type="scientific">marine metagenome</name>
    <dbReference type="NCBI Taxonomy" id="408172"/>
    <lineage>
        <taxon>unclassified sequences</taxon>
        <taxon>metagenomes</taxon>
        <taxon>ecological metagenomes</taxon>
    </lineage>
</organism>
<accession>A0A382D9L8</accession>
<gene>
    <name evidence="1" type="ORF">METZ01_LOCUS187693</name>
</gene>
<protein>
    <recommendedName>
        <fullName evidence="2">Pyridoxamine kinase/Phosphomethylpyrimidine kinase domain-containing protein</fullName>
    </recommendedName>
</protein>
<dbReference type="AlphaFoldDB" id="A0A382D9L8"/>
<evidence type="ECO:0008006" key="2">
    <source>
        <dbReference type="Google" id="ProtNLM"/>
    </source>
</evidence>
<evidence type="ECO:0000313" key="1">
    <source>
        <dbReference type="EMBL" id="SVB34839.1"/>
    </source>
</evidence>
<feature type="non-terminal residue" evidence="1">
    <location>
        <position position="43"/>
    </location>
</feature>
<reference evidence="1" key="1">
    <citation type="submission" date="2018-05" db="EMBL/GenBank/DDBJ databases">
        <authorList>
            <person name="Lanie J.A."/>
            <person name="Ng W.-L."/>
            <person name="Kazmierczak K.M."/>
            <person name="Andrzejewski T.M."/>
            <person name="Davidsen T.M."/>
            <person name="Wayne K.J."/>
            <person name="Tettelin H."/>
            <person name="Glass J.I."/>
            <person name="Rusch D."/>
            <person name="Podicherti R."/>
            <person name="Tsui H.-C.T."/>
            <person name="Winkler M.E."/>
        </authorList>
    </citation>
    <scope>NUCLEOTIDE SEQUENCE</scope>
</reference>
<name>A0A382D9L8_9ZZZZ</name>